<organism evidence="8 9">
    <name type="scientific">miscellaneous Crenarchaeota group-1 archaeon SG8-32-3</name>
    <dbReference type="NCBI Taxonomy" id="1685125"/>
    <lineage>
        <taxon>Archaea</taxon>
        <taxon>Candidatus Bathyarchaeota</taxon>
        <taxon>MCG-1</taxon>
    </lineage>
</organism>
<dbReference type="InterPro" id="IPR036882">
    <property type="entry name" value="Alba-like_dom_sf"/>
</dbReference>
<evidence type="ECO:0000256" key="3">
    <source>
        <dbReference type="ARBA" id="ARBA00022490"/>
    </source>
</evidence>
<dbReference type="GO" id="GO:0003723">
    <property type="term" value="F:RNA binding"/>
    <property type="evidence" value="ECO:0007669"/>
    <property type="project" value="InterPro"/>
</dbReference>
<feature type="domain" description="DNA/RNA-binding protein Alba-like" evidence="7">
    <location>
        <begin position="7"/>
        <end position="69"/>
    </location>
</feature>
<dbReference type="NCBIfam" id="TIGR00285">
    <property type="entry name" value="DNA-binding protein Alba"/>
    <property type="match status" value="1"/>
</dbReference>
<dbReference type="PIRSF" id="PIRSF028732">
    <property type="entry name" value="Alba"/>
    <property type="match status" value="1"/>
</dbReference>
<gene>
    <name evidence="5" type="primary">albA</name>
    <name evidence="8" type="ORF">AC478_02375</name>
</gene>
<dbReference type="Gene3D" id="3.30.110.20">
    <property type="entry name" value="Alba-like domain"/>
    <property type="match status" value="1"/>
</dbReference>
<feature type="compositionally biased region" description="Polar residues" evidence="6">
    <location>
        <begin position="83"/>
        <end position="95"/>
    </location>
</feature>
<dbReference type="AlphaFoldDB" id="A0A0M0BSZ7"/>
<evidence type="ECO:0000256" key="6">
    <source>
        <dbReference type="SAM" id="MobiDB-lite"/>
    </source>
</evidence>
<keyword evidence="5" id="KW-0226">DNA condensation</keyword>
<dbReference type="GO" id="GO:0003690">
    <property type="term" value="F:double-stranded DNA binding"/>
    <property type="evidence" value="ECO:0007669"/>
    <property type="project" value="UniProtKB-UniRule"/>
</dbReference>
<evidence type="ECO:0000313" key="9">
    <source>
        <dbReference type="Proteomes" id="UP000054016"/>
    </source>
</evidence>
<evidence type="ECO:0000256" key="5">
    <source>
        <dbReference type="HAMAP-Rule" id="MF_01122"/>
    </source>
</evidence>
<reference evidence="9" key="1">
    <citation type="submission" date="2015-06" db="EMBL/GenBank/DDBJ databases">
        <title>New insights into the roles of widespread benthic archaea in carbon and nitrogen cycling.</title>
        <authorList>
            <person name="Lazar C.S."/>
            <person name="Baker B.J."/>
            <person name="Seitz K.W."/>
            <person name="Hyde A.S."/>
            <person name="Dick G.J."/>
            <person name="Hinrichs K.-U."/>
            <person name="Teske A.P."/>
        </authorList>
    </citation>
    <scope>NUCLEOTIDE SEQUENCE [LARGE SCALE GENOMIC DNA]</scope>
</reference>
<comment type="function">
    <text evidence="5">Binds double-stranded DNA tightly but without sequence specificity. Involved in DNA compaction.</text>
</comment>
<comment type="subcellular location">
    <subcellularLocation>
        <location evidence="5">Cytoplasm</location>
    </subcellularLocation>
    <subcellularLocation>
        <location evidence="5">Chromosome</location>
    </subcellularLocation>
</comment>
<proteinExistence type="inferred from homology"/>
<dbReference type="GO" id="GO:0030261">
    <property type="term" value="P:chromosome condensation"/>
    <property type="evidence" value="ECO:0007669"/>
    <property type="project" value="UniProtKB-KW"/>
</dbReference>
<evidence type="ECO:0000256" key="1">
    <source>
        <dbReference type="ARBA" id="ARBA00008018"/>
    </source>
</evidence>
<keyword evidence="3 5" id="KW-0963">Cytoplasm</keyword>
<protein>
    <recommendedName>
        <fullName evidence="5">DNA/RNA-binding protein Alba</fullName>
    </recommendedName>
</protein>
<comment type="caution">
    <text evidence="5">Lacks conserved residue(s) required for the propagation of feature annotation.</text>
</comment>
<dbReference type="EMBL" id="LFWV01000027">
    <property type="protein sequence ID" value="KON31722.1"/>
    <property type="molecule type" value="Genomic_DNA"/>
</dbReference>
<dbReference type="Proteomes" id="UP000054016">
    <property type="component" value="Unassembled WGS sequence"/>
</dbReference>
<dbReference type="HAMAP" id="MF_01122">
    <property type="entry name" value="AlbA"/>
    <property type="match status" value="1"/>
</dbReference>
<evidence type="ECO:0000313" key="8">
    <source>
        <dbReference type="EMBL" id="KON31722.1"/>
    </source>
</evidence>
<keyword evidence="4 5" id="KW-0238">DNA-binding</keyword>
<evidence type="ECO:0000256" key="4">
    <source>
        <dbReference type="ARBA" id="ARBA00023125"/>
    </source>
</evidence>
<dbReference type="GO" id="GO:0005737">
    <property type="term" value="C:cytoplasm"/>
    <property type="evidence" value="ECO:0007669"/>
    <property type="project" value="UniProtKB-SubCell"/>
</dbReference>
<comment type="similarity">
    <text evidence="1 5">Belongs to the histone-like Alba family.</text>
</comment>
<feature type="region of interest" description="Disordered" evidence="6">
    <location>
        <begin position="73"/>
        <end position="95"/>
    </location>
</feature>
<accession>A0A0M0BSZ7</accession>
<dbReference type="InterPro" id="IPR013795">
    <property type="entry name" value="DNA/RNA-bd_Alba"/>
</dbReference>
<dbReference type="NCBIfam" id="NF003088">
    <property type="entry name" value="PRK04015.1"/>
    <property type="match status" value="1"/>
</dbReference>
<comment type="caution">
    <text evidence="8">The sequence shown here is derived from an EMBL/GenBank/DDBJ whole genome shotgun (WGS) entry which is preliminary data.</text>
</comment>
<dbReference type="SUPFAM" id="SSF82704">
    <property type="entry name" value="AlbA-like"/>
    <property type="match status" value="1"/>
</dbReference>
<dbReference type="Pfam" id="PF01918">
    <property type="entry name" value="Alba"/>
    <property type="match status" value="1"/>
</dbReference>
<dbReference type="InterPro" id="IPR002775">
    <property type="entry name" value="DNA/RNA-bd_Alba-like"/>
</dbReference>
<sequence>MAENADVIFVGNKPPMSYVLAIITSLSSGNLKEITLKARGQAITTAVDVAEITRNRFVKDLKVTKIAIGTAEMPPREGENRSRMVSTMEITMSKE</sequence>
<dbReference type="GO" id="GO:0005694">
    <property type="term" value="C:chromosome"/>
    <property type="evidence" value="ECO:0007669"/>
    <property type="project" value="UniProtKB-SubCell"/>
</dbReference>
<name>A0A0M0BSZ7_9ARCH</name>
<evidence type="ECO:0000256" key="2">
    <source>
        <dbReference type="ARBA" id="ARBA00022454"/>
    </source>
</evidence>
<evidence type="ECO:0000259" key="7">
    <source>
        <dbReference type="Pfam" id="PF01918"/>
    </source>
</evidence>
<keyword evidence="2 5" id="KW-0158">Chromosome</keyword>